<keyword evidence="2 6" id="KW-0812">Transmembrane</keyword>
<dbReference type="STRING" id="764103.G7E8X5"/>
<keyword evidence="4 6" id="KW-0472">Membrane</keyword>
<keyword evidence="8" id="KW-1185">Reference proteome</keyword>
<sequence>MASYDGRNARASTSAEPERSGAQTPRRGSQVDAKVVKLANANSPTERAAGHLRRRSRDVSVSSIPLSGLLQNIAPSTGDGAYKSDEGVADHIAARRREQHGMSTYRTPPIAPSRDQSRRLYQLHADQEQVANPPHDVGALDPITSPIATRHYVRPTLVSRLSESAHMLADSGAGSSWISPRSLSLAALALHYSALTLFMHHSRVHRDPTVPNYKASSAVVLTEAGKLVLSTLLALRDVTRETRDHMGYSRAHTAFDSSLLLKRLSGSDLPSYSRARSLESTSSRSNSRDGPKSSSSDNSSITPETTPSDGSSISFDLASGNEKAVPPRHPPDWTTTLSQLKLQVFGHGWWLLAVPAIMFTIQNNLQYLAASNLSVPLFQITYQLKILTTALCSVLLLQRSLSNVQWLSLLILSLGVGAVQLSARDDSHDKGSDGTSNDGMNQLVGLIAVTLACMSSGFASTFFERCLKSPALARPAQTAQATSDASMVNVTAETSSPRSSGLWVRNVQLSIFGLAMSLVIVIFESNREALAMWTQDSSPWWWDAQNSKLSVSLQDLPRALAPLSGSFSSFLDGFSPVVWFVVLLQIVGGLLAACVIKYADNIAKGFATSLSILLSFVVSTVMFDFRITPGAVFGGLLVIASTILYSRGGSLKSLVSLRSLHLPYSRLPTVSR</sequence>
<feature type="region of interest" description="Disordered" evidence="5">
    <location>
        <begin position="269"/>
        <end position="313"/>
    </location>
</feature>
<dbReference type="InParanoid" id="G7E8X5"/>
<gene>
    <name evidence="7" type="primary">Mo06294</name>
    <name evidence="7" type="ORF">E5Q_06294</name>
</gene>
<reference evidence="7 8" key="1">
    <citation type="journal article" date="2011" name="J. Gen. Appl. Microbiol.">
        <title>Draft genome sequencing of the enigmatic basidiomycete Mixia osmundae.</title>
        <authorList>
            <person name="Nishida H."/>
            <person name="Nagatsuka Y."/>
            <person name="Sugiyama J."/>
        </authorList>
    </citation>
    <scope>NUCLEOTIDE SEQUENCE [LARGE SCALE GENOMIC DNA]</scope>
    <source>
        <strain evidence="8">CBS 9802 / IAM 14324 / JCM 22182 / KY 12970</strain>
    </source>
</reference>
<reference evidence="7 8" key="2">
    <citation type="journal article" date="2012" name="Open Biol.">
        <title>Characteristics of nucleosomes and linker DNA regions on the genome of the basidiomycete Mixia osmundae revealed by mono- and dinucleosome mapping.</title>
        <authorList>
            <person name="Nishida H."/>
            <person name="Kondo S."/>
            <person name="Matsumoto T."/>
            <person name="Suzuki Y."/>
            <person name="Yoshikawa H."/>
            <person name="Taylor T.D."/>
            <person name="Sugiyama J."/>
        </authorList>
    </citation>
    <scope>NUCLEOTIDE SEQUENCE [LARGE SCALE GENOMIC DNA]</scope>
    <source>
        <strain evidence="8">CBS 9802 / IAM 14324 / JCM 22182 / KY 12970</strain>
    </source>
</reference>
<comment type="subcellular location">
    <subcellularLocation>
        <location evidence="1">Membrane</location>
        <topology evidence="1">Multi-pass membrane protein</topology>
    </subcellularLocation>
</comment>
<evidence type="ECO:0000256" key="4">
    <source>
        <dbReference type="ARBA" id="ARBA00023136"/>
    </source>
</evidence>
<feature type="transmembrane region" description="Helical" evidence="6">
    <location>
        <begin position="502"/>
        <end position="523"/>
    </location>
</feature>
<evidence type="ECO:0000256" key="1">
    <source>
        <dbReference type="ARBA" id="ARBA00004141"/>
    </source>
</evidence>
<evidence type="ECO:0000313" key="7">
    <source>
        <dbReference type="EMBL" id="GAA99593.1"/>
    </source>
</evidence>
<evidence type="ECO:0000256" key="2">
    <source>
        <dbReference type="ARBA" id="ARBA00022692"/>
    </source>
</evidence>
<dbReference type="Proteomes" id="UP000009131">
    <property type="component" value="Unassembled WGS sequence"/>
</dbReference>
<feature type="transmembrane region" description="Helical" evidence="6">
    <location>
        <begin position="631"/>
        <end position="648"/>
    </location>
</feature>
<feature type="transmembrane region" description="Helical" evidence="6">
    <location>
        <begin position="443"/>
        <end position="463"/>
    </location>
</feature>
<dbReference type="AlphaFoldDB" id="G7E8X5"/>
<feature type="transmembrane region" description="Helical" evidence="6">
    <location>
        <begin position="404"/>
        <end position="423"/>
    </location>
</feature>
<evidence type="ECO:0000256" key="6">
    <source>
        <dbReference type="SAM" id="Phobius"/>
    </source>
</evidence>
<proteinExistence type="predicted"/>
<feature type="compositionally biased region" description="Polar residues" evidence="5">
    <location>
        <begin position="301"/>
        <end position="313"/>
    </location>
</feature>
<dbReference type="InterPro" id="IPR037185">
    <property type="entry name" value="EmrE-like"/>
</dbReference>
<dbReference type="HOGENOM" id="CLU_024645_1_3_1"/>
<feature type="transmembrane region" description="Helical" evidence="6">
    <location>
        <begin position="348"/>
        <end position="365"/>
    </location>
</feature>
<feature type="compositionally biased region" description="Low complexity" evidence="5">
    <location>
        <begin position="271"/>
        <end position="285"/>
    </location>
</feature>
<dbReference type="SUPFAM" id="SSF103481">
    <property type="entry name" value="Multidrug resistance efflux transporter EmrE"/>
    <property type="match status" value="1"/>
</dbReference>
<feature type="compositionally biased region" description="Polar residues" evidence="5">
    <location>
        <begin position="10"/>
        <end position="27"/>
    </location>
</feature>
<evidence type="ECO:0000256" key="3">
    <source>
        <dbReference type="ARBA" id="ARBA00022989"/>
    </source>
</evidence>
<dbReference type="GO" id="GO:0000139">
    <property type="term" value="C:Golgi membrane"/>
    <property type="evidence" value="ECO:0007669"/>
    <property type="project" value="InterPro"/>
</dbReference>
<dbReference type="OrthoDB" id="408493at2759"/>
<dbReference type="InterPro" id="IPR007271">
    <property type="entry name" value="Nuc_sug_transpt"/>
</dbReference>
<comment type="caution">
    <text evidence="7">The sequence shown here is derived from an EMBL/GenBank/DDBJ whole genome shotgun (WGS) entry which is preliminary data.</text>
</comment>
<feature type="region of interest" description="Disordered" evidence="5">
    <location>
        <begin position="1"/>
        <end position="33"/>
    </location>
</feature>
<dbReference type="NCBIfam" id="TIGR00803">
    <property type="entry name" value="nst"/>
    <property type="match status" value="1"/>
</dbReference>
<feature type="transmembrane region" description="Helical" evidence="6">
    <location>
        <begin position="606"/>
        <end position="625"/>
    </location>
</feature>
<dbReference type="Pfam" id="PF04142">
    <property type="entry name" value="Nuc_sug_transp"/>
    <property type="match status" value="2"/>
</dbReference>
<feature type="transmembrane region" description="Helical" evidence="6">
    <location>
        <begin position="377"/>
        <end position="397"/>
    </location>
</feature>
<dbReference type="GO" id="GO:0015165">
    <property type="term" value="F:pyrimidine nucleotide-sugar transmembrane transporter activity"/>
    <property type="evidence" value="ECO:0007669"/>
    <property type="project" value="InterPro"/>
</dbReference>
<evidence type="ECO:0000256" key="5">
    <source>
        <dbReference type="SAM" id="MobiDB-lite"/>
    </source>
</evidence>
<keyword evidence="3 6" id="KW-1133">Transmembrane helix</keyword>
<dbReference type="PANTHER" id="PTHR10231">
    <property type="entry name" value="NUCLEOTIDE-SUGAR TRANSMEMBRANE TRANSPORTER"/>
    <property type="match status" value="1"/>
</dbReference>
<evidence type="ECO:0000313" key="8">
    <source>
        <dbReference type="Proteomes" id="UP000009131"/>
    </source>
</evidence>
<name>G7E8X5_MIXOS</name>
<dbReference type="eggNOG" id="KOG2234">
    <property type="taxonomic scope" value="Eukaryota"/>
</dbReference>
<protein>
    <submittedName>
        <fullName evidence="7">Uncharacterized protein</fullName>
    </submittedName>
</protein>
<dbReference type="EMBL" id="BABT02000220">
    <property type="protein sequence ID" value="GAA99593.1"/>
    <property type="molecule type" value="Genomic_DNA"/>
</dbReference>
<organism evidence="7 8">
    <name type="scientific">Mixia osmundae (strain CBS 9802 / IAM 14324 / JCM 22182 / KY 12970)</name>
    <dbReference type="NCBI Taxonomy" id="764103"/>
    <lineage>
        <taxon>Eukaryota</taxon>
        <taxon>Fungi</taxon>
        <taxon>Dikarya</taxon>
        <taxon>Basidiomycota</taxon>
        <taxon>Pucciniomycotina</taxon>
        <taxon>Mixiomycetes</taxon>
        <taxon>Mixiales</taxon>
        <taxon>Mixiaceae</taxon>
        <taxon>Mixia</taxon>
    </lineage>
</organism>
<feature type="transmembrane region" description="Helical" evidence="6">
    <location>
        <begin position="577"/>
        <end position="599"/>
    </location>
</feature>
<accession>G7E8X5</accession>